<keyword evidence="3" id="KW-0067">ATP-binding</keyword>
<dbReference type="AlphaFoldDB" id="A0A0B5KHA2"/>
<dbReference type="EMBL" id="KF831421">
    <property type="protein sequence ID" value="AJG38142.1"/>
    <property type="molecule type" value="Genomic_DNA"/>
</dbReference>
<comment type="similarity">
    <text evidence="1">Belongs to the universal stress protein A family.</text>
</comment>
<name>A0A0B5KHA2_9BACT</name>
<dbReference type="SUPFAM" id="SSF52402">
    <property type="entry name" value="Adenine nucleotide alpha hydrolases-like"/>
    <property type="match status" value="1"/>
</dbReference>
<dbReference type="PANTHER" id="PTHR46268">
    <property type="entry name" value="STRESS RESPONSE PROTEIN NHAX"/>
    <property type="match status" value="1"/>
</dbReference>
<dbReference type="PRINTS" id="PR01438">
    <property type="entry name" value="UNVRSLSTRESS"/>
</dbReference>
<evidence type="ECO:0000256" key="2">
    <source>
        <dbReference type="ARBA" id="ARBA00022741"/>
    </source>
</evidence>
<dbReference type="InterPro" id="IPR006015">
    <property type="entry name" value="Universal_stress_UspA"/>
</dbReference>
<accession>A0A0B5KHA2</accession>
<evidence type="ECO:0000256" key="3">
    <source>
        <dbReference type="ARBA" id="ARBA00022840"/>
    </source>
</evidence>
<dbReference type="InterPro" id="IPR014729">
    <property type="entry name" value="Rossmann-like_a/b/a_fold"/>
</dbReference>
<sequence length="181" mass="20376">MAAGRHFRHDFQQLVVNLGYAPEETAEGKMPERKIVVPLDGSETAEQILPYVVDHAKICDSEVVLLRVCERPLITADYPEANMQLSWKEHVERMTSYWQQQCNIYLEDVEKRVAAPEVEIKSEVLFGNAPDQIINYVESNQFNLIAMTTHGHSGVSRWVLGSVAAKVLDGTSTPILLARAR</sequence>
<reference evidence="5" key="1">
    <citation type="journal article" date="2015" name="Environ. Microbiol.">
        <title>Pressure adaptation is linked to thermal adaptation in salt-saturated marine habitats.</title>
        <authorList>
            <consortium name="The MAMBA Consortium"/>
            <person name="Alcaide M."/>
            <person name="Stogios P.J."/>
            <person name="Lafraya A."/>
            <person name="Tchigvintsev A."/>
            <person name="Flick R."/>
            <person name="Bargiela R."/>
            <person name="Chernikova T.N."/>
            <person name="Reva O.N."/>
            <person name="Hai T."/>
            <person name="Leggewie C.C."/>
            <person name="Katzke N."/>
            <person name="La Cono V."/>
            <person name="Matesanz R."/>
            <person name="Jebbar M."/>
            <person name="Jaeger K.E."/>
            <person name="Yakimov M.M."/>
            <person name="Yakunin A.F."/>
            <person name="Golyshin P.N."/>
            <person name="Golyshina O.V."/>
            <person name="Savchenko A."/>
            <person name="Ferrer M."/>
        </authorList>
    </citation>
    <scope>NUCLEOTIDE SEQUENCE</scope>
</reference>
<keyword evidence="2" id="KW-0547">Nucleotide-binding</keyword>
<evidence type="ECO:0000256" key="1">
    <source>
        <dbReference type="ARBA" id="ARBA00008791"/>
    </source>
</evidence>
<organism evidence="5">
    <name type="scientific">bacterium enrichment culture clone fosmid MGS-K1</name>
    <dbReference type="NCBI Taxonomy" id="1549356"/>
    <lineage>
        <taxon>Bacteria</taxon>
        <taxon>environmental samples</taxon>
    </lineage>
</organism>
<dbReference type="Pfam" id="PF00582">
    <property type="entry name" value="Usp"/>
    <property type="match status" value="1"/>
</dbReference>
<dbReference type="CDD" id="cd00293">
    <property type="entry name" value="USP-like"/>
    <property type="match status" value="1"/>
</dbReference>
<evidence type="ECO:0000313" key="5">
    <source>
        <dbReference type="EMBL" id="AJG38142.1"/>
    </source>
</evidence>
<proteinExistence type="inferred from homology"/>
<dbReference type="GO" id="GO:0005524">
    <property type="term" value="F:ATP binding"/>
    <property type="evidence" value="ECO:0007669"/>
    <property type="project" value="UniProtKB-KW"/>
</dbReference>
<evidence type="ECO:0000259" key="4">
    <source>
        <dbReference type="Pfam" id="PF00582"/>
    </source>
</evidence>
<protein>
    <submittedName>
        <fullName evidence="5">UspA domain-containing protein</fullName>
    </submittedName>
</protein>
<dbReference type="InterPro" id="IPR006016">
    <property type="entry name" value="UspA"/>
</dbReference>
<dbReference type="Gene3D" id="3.40.50.620">
    <property type="entry name" value="HUPs"/>
    <property type="match status" value="1"/>
</dbReference>
<feature type="domain" description="UspA" evidence="4">
    <location>
        <begin position="33"/>
        <end position="179"/>
    </location>
</feature>
<dbReference type="PANTHER" id="PTHR46268:SF27">
    <property type="entry name" value="UNIVERSAL STRESS PROTEIN RV2623"/>
    <property type="match status" value="1"/>
</dbReference>